<dbReference type="SUPFAM" id="SSF143422">
    <property type="entry name" value="Transposase IS200-like"/>
    <property type="match status" value="1"/>
</dbReference>
<name>A0A250KNK0_9GAMM</name>
<dbReference type="Pfam" id="PF01797">
    <property type="entry name" value="Y1_Tnp"/>
    <property type="match status" value="1"/>
</dbReference>
<dbReference type="GO" id="GO:0003677">
    <property type="term" value="F:DNA binding"/>
    <property type="evidence" value="ECO:0007669"/>
    <property type="project" value="InterPro"/>
</dbReference>
<dbReference type="Proteomes" id="UP000266313">
    <property type="component" value="Chromosome"/>
</dbReference>
<protein>
    <recommendedName>
        <fullName evidence="1">Transposase IS200-like domain-containing protein</fullName>
    </recommendedName>
</protein>
<dbReference type="SMART" id="SM01321">
    <property type="entry name" value="Y1_Tnp"/>
    <property type="match status" value="1"/>
</dbReference>
<dbReference type="PANTHER" id="PTHR33360">
    <property type="entry name" value="TRANSPOSASE FOR INSERTION SEQUENCE ELEMENT IS200"/>
    <property type="match status" value="1"/>
</dbReference>
<sequence>MPKYRRRVIDGTLRRQIGGILRELCRQVGIELSERHTMPDHIHPCLSIPWKFSVADTVVLLKGKSAVRIHREFLGQKRNFTGLHFRAKGFCVSTVGLDGQVLRAYIRHQEAEERRIEHLHIRGL</sequence>
<evidence type="ECO:0000313" key="3">
    <source>
        <dbReference type="Proteomes" id="UP000266313"/>
    </source>
</evidence>
<dbReference type="InterPro" id="IPR002686">
    <property type="entry name" value="Transposase_17"/>
</dbReference>
<organism evidence="2 3">
    <name type="scientific">Methylocaldum marinum</name>
    <dbReference type="NCBI Taxonomy" id="1432792"/>
    <lineage>
        <taxon>Bacteria</taxon>
        <taxon>Pseudomonadati</taxon>
        <taxon>Pseudomonadota</taxon>
        <taxon>Gammaproteobacteria</taxon>
        <taxon>Methylococcales</taxon>
        <taxon>Methylococcaceae</taxon>
        <taxon>Methylocaldum</taxon>
    </lineage>
</organism>
<dbReference type="GO" id="GO:0006313">
    <property type="term" value="P:DNA transposition"/>
    <property type="evidence" value="ECO:0007669"/>
    <property type="project" value="InterPro"/>
</dbReference>
<gene>
    <name evidence="2" type="ORF">sS8_0576</name>
</gene>
<dbReference type="InterPro" id="IPR036515">
    <property type="entry name" value="Transposase_17_sf"/>
</dbReference>
<dbReference type="PANTHER" id="PTHR33360:SF2">
    <property type="entry name" value="TRANSPOSASE FOR INSERTION SEQUENCE ELEMENT IS200"/>
    <property type="match status" value="1"/>
</dbReference>
<dbReference type="AlphaFoldDB" id="A0A250KNK0"/>
<dbReference type="KEGG" id="mmai:sS8_0576"/>
<dbReference type="NCBIfam" id="NF033573">
    <property type="entry name" value="transpos_IS200"/>
    <property type="match status" value="1"/>
</dbReference>
<proteinExistence type="predicted"/>
<reference evidence="2 3" key="1">
    <citation type="submission" date="2016-12" db="EMBL/GenBank/DDBJ databases">
        <title>Genome sequencing of Methylocaldum marinum.</title>
        <authorList>
            <person name="Takeuchi M."/>
            <person name="Kamagata Y."/>
            <person name="Hiraoka S."/>
            <person name="Oshima K."/>
            <person name="Hattori M."/>
            <person name="Iwasaki W."/>
        </authorList>
    </citation>
    <scope>NUCLEOTIDE SEQUENCE [LARGE SCALE GENOMIC DNA]</scope>
    <source>
        <strain evidence="2 3">S8</strain>
    </source>
</reference>
<dbReference type="Gene3D" id="3.30.70.1290">
    <property type="entry name" value="Transposase IS200-like"/>
    <property type="match status" value="1"/>
</dbReference>
<keyword evidence="3" id="KW-1185">Reference proteome</keyword>
<dbReference type="GO" id="GO:0004803">
    <property type="term" value="F:transposase activity"/>
    <property type="evidence" value="ECO:0007669"/>
    <property type="project" value="InterPro"/>
</dbReference>
<feature type="domain" description="Transposase IS200-like" evidence="1">
    <location>
        <begin position="1"/>
        <end position="109"/>
    </location>
</feature>
<dbReference type="EMBL" id="AP017928">
    <property type="protein sequence ID" value="BBA32541.1"/>
    <property type="molecule type" value="Genomic_DNA"/>
</dbReference>
<evidence type="ECO:0000313" key="2">
    <source>
        <dbReference type="EMBL" id="BBA32541.1"/>
    </source>
</evidence>
<accession>A0A250KNK0</accession>
<evidence type="ECO:0000259" key="1">
    <source>
        <dbReference type="SMART" id="SM01321"/>
    </source>
</evidence>